<gene>
    <name evidence="1" type="ORF">PENTCL1PPCAC_7316</name>
</gene>
<dbReference type="AlphaFoldDB" id="A0AAV5SPN0"/>
<evidence type="ECO:0000313" key="1">
    <source>
        <dbReference type="EMBL" id="GMS85141.1"/>
    </source>
</evidence>
<protein>
    <submittedName>
        <fullName evidence="1">Uncharacterized protein</fullName>
    </submittedName>
</protein>
<dbReference type="Proteomes" id="UP001432027">
    <property type="component" value="Unassembled WGS sequence"/>
</dbReference>
<feature type="non-terminal residue" evidence="1">
    <location>
        <position position="116"/>
    </location>
</feature>
<evidence type="ECO:0000313" key="2">
    <source>
        <dbReference type="Proteomes" id="UP001432027"/>
    </source>
</evidence>
<accession>A0AAV5SPN0</accession>
<comment type="caution">
    <text evidence="1">The sequence shown here is derived from an EMBL/GenBank/DDBJ whole genome shotgun (WGS) entry which is preliminary data.</text>
</comment>
<sequence length="116" mass="12858">MEINLLSVSSDSSIRLIKLISIIIITEFKYQFEEVVCEEAKVAADERSCDALWPSCPTAASAAREAKTDVDSCDSHWPGRPTAARLGSCCSCRQEVGCNDRTLRKDNSVEFVQQQQ</sequence>
<keyword evidence="2" id="KW-1185">Reference proteome</keyword>
<dbReference type="EMBL" id="BTSX01000002">
    <property type="protein sequence ID" value="GMS85141.1"/>
    <property type="molecule type" value="Genomic_DNA"/>
</dbReference>
<proteinExistence type="predicted"/>
<reference evidence="1" key="1">
    <citation type="submission" date="2023-10" db="EMBL/GenBank/DDBJ databases">
        <title>Genome assembly of Pristionchus species.</title>
        <authorList>
            <person name="Yoshida K."/>
            <person name="Sommer R.J."/>
        </authorList>
    </citation>
    <scope>NUCLEOTIDE SEQUENCE</scope>
    <source>
        <strain evidence="1">RS0144</strain>
    </source>
</reference>
<organism evidence="1 2">
    <name type="scientific">Pristionchus entomophagus</name>
    <dbReference type="NCBI Taxonomy" id="358040"/>
    <lineage>
        <taxon>Eukaryota</taxon>
        <taxon>Metazoa</taxon>
        <taxon>Ecdysozoa</taxon>
        <taxon>Nematoda</taxon>
        <taxon>Chromadorea</taxon>
        <taxon>Rhabditida</taxon>
        <taxon>Rhabditina</taxon>
        <taxon>Diplogasteromorpha</taxon>
        <taxon>Diplogasteroidea</taxon>
        <taxon>Neodiplogasteridae</taxon>
        <taxon>Pristionchus</taxon>
    </lineage>
</organism>
<name>A0AAV5SPN0_9BILA</name>